<dbReference type="OrthoDB" id="5988982at2759"/>
<protein>
    <submittedName>
        <fullName evidence="2">Uncharacterized protein</fullName>
    </submittedName>
</protein>
<dbReference type="AlphaFoldDB" id="A0A913XWJ8"/>
<reference evidence="2" key="1">
    <citation type="submission" date="2022-11" db="UniProtKB">
        <authorList>
            <consortium name="EnsemblMetazoa"/>
        </authorList>
    </citation>
    <scope>IDENTIFICATION</scope>
</reference>
<dbReference type="KEGG" id="epa:110249187"/>
<sequence>MKREFESWDPEDFCPGATLWKNQVLQPAQINMYEKTTDTVIIVSSDEEADAHSRGDEAMDELVSSMGGLSSTESTPVKKRAKPSNPHESNPKQRRTAVPKFTLSSDEEPTRNTEVPTLTLSSDEEPTSSSDASTTDEMSDDDIPSFHPRKLTEKDQKQKKIGEDVWENVEEVDVDKLPEGIDGLKVYVINTKANDKKVQNVLKDGRRWKKNCPTSWKGHERVRYADCRGFHKCEVKDCPYRVEYGIFNTQQFKINKSTLF</sequence>
<accession>A0A913XWJ8</accession>
<evidence type="ECO:0000313" key="3">
    <source>
        <dbReference type="Proteomes" id="UP000887567"/>
    </source>
</evidence>
<feature type="region of interest" description="Disordered" evidence="1">
    <location>
        <begin position="44"/>
        <end position="156"/>
    </location>
</feature>
<name>A0A913XWJ8_EXADI</name>
<evidence type="ECO:0000256" key="1">
    <source>
        <dbReference type="SAM" id="MobiDB-lite"/>
    </source>
</evidence>
<evidence type="ECO:0000313" key="2">
    <source>
        <dbReference type="EnsemblMetazoa" id="XP_020911428.1"/>
    </source>
</evidence>
<feature type="compositionally biased region" description="Polar residues" evidence="1">
    <location>
        <begin position="112"/>
        <end position="136"/>
    </location>
</feature>
<proteinExistence type="predicted"/>
<keyword evidence="3" id="KW-1185">Reference proteome</keyword>
<dbReference type="EnsemblMetazoa" id="XM_021055769.1">
    <property type="protein sequence ID" value="XP_020911428.1"/>
    <property type="gene ID" value="LOC110249187"/>
</dbReference>
<dbReference type="RefSeq" id="XP_020911428.1">
    <property type="nucleotide sequence ID" value="XM_021055769.1"/>
</dbReference>
<dbReference type="GeneID" id="110249187"/>
<dbReference type="Proteomes" id="UP000887567">
    <property type="component" value="Unplaced"/>
</dbReference>
<organism evidence="2 3">
    <name type="scientific">Exaiptasia diaphana</name>
    <name type="common">Tropical sea anemone</name>
    <name type="synonym">Aiptasia pulchella</name>
    <dbReference type="NCBI Taxonomy" id="2652724"/>
    <lineage>
        <taxon>Eukaryota</taxon>
        <taxon>Metazoa</taxon>
        <taxon>Cnidaria</taxon>
        <taxon>Anthozoa</taxon>
        <taxon>Hexacorallia</taxon>
        <taxon>Actiniaria</taxon>
        <taxon>Aiptasiidae</taxon>
        <taxon>Exaiptasia</taxon>
    </lineage>
</organism>